<accession>A0A031WIV5</accession>
<dbReference type="EMBL" id="LK932402">
    <property type="protein sequence ID" value="CDS87425.1"/>
    <property type="molecule type" value="Genomic_DNA"/>
</dbReference>
<dbReference type="GeneID" id="66354556"/>
<protein>
    <submittedName>
        <fullName evidence="2 9">Membrane protein</fullName>
    </submittedName>
</protein>
<evidence type="ECO:0000313" key="9">
    <source>
        <dbReference type="EMBL" id="VFD29546.1"/>
    </source>
</evidence>
<evidence type="ECO:0000313" key="11">
    <source>
        <dbReference type="Proteomes" id="UP000189137"/>
    </source>
</evidence>
<gene>
    <name evidence="4" type="ORF">BN1095_330223</name>
    <name evidence="2" type="ORF">BN1096_520560</name>
    <name evidence="3" type="ORF">BN1097_630053</name>
    <name evidence="5" type="ORF">KRM00_003640</name>
    <name evidence="6" type="ORF">KRQ00_000313</name>
    <name evidence="7" type="ORF">KRQ00_004155</name>
    <name evidence="10" type="ORF">SAMEA1402366_00969</name>
    <name evidence="9" type="ORF">SAMEA1402399_00591</name>
    <name evidence="8" type="ORF">SAMEA3375112_00614</name>
</gene>
<dbReference type="EMBL" id="CAAJVP010000003">
    <property type="protein sequence ID" value="VHX98882.1"/>
    <property type="molecule type" value="Genomic_DNA"/>
</dbReference>
<reference evidence="5" key="2">
    <citation type="journal article" date="2018" name="Genome Biol.">
        <title>SKESA: strategic k-mer extension for scrupulous assemblies.</title>
        <authorList>
            <person name="Souvorov A."/>
            <person name="Agarwala R."/>
            <person name="Lipman D.J."/>
        </authorList>
    </citation>
    <scope>NUCLEOTIDE SEQUENCE</scope>
    <source>
        <strain evidence="6">Clostridioides</strain>
        <strain evidence="5">HN1000</strain>
    </source>
</reference>
<dbReference type="Proteomes" id="UP000878956">
    <property type="component" value="Unassembled WGS sequence"/>
</dbReference>
<dbReference type="AlphaFoldDB" id="A0A031WIV5"/>
<dbReference type="EMBL" id="LK932505">
    <property type="protein sequence ID" value="CDS85940.1"/>
    <property type="molecule type" value="Genomic_DNA"/>
</dbReference>
<reference evidence="2" key="1">
    <citation type="submission" date="2014-07" db="EMBL/GenBank/DDBJ databases">
        <authorList>
            <person name="Monot Marc"/>
        </authorList>
    </citation>
    <scope>NUCLEOTIDE SEQUENCE</scope>
    <source>
        <strain evidence="4">7032989</strain>
        <strain evidence="3">7032994</strain>
    </source>
</reference>
<dbReference type="EMBL" id="CAADAN010000001">
    <property type="protein sequence ID" value="VFD29546.1"/>
    <property type="molecule type" value="Genomic_DNA"/>
</dbReference>
<evidence type="ECO:0000313" key="8">
    <source>
        <dbReference type="EMBL" id="SJR91897.1"/>
    </source>
</evidence>
<evidence type="ECO:0000313" key="4">
    <source>
        <dbReference type="EMBL" id="CDT15293.1"/>
    </source>
</evidence>
<evidence type="ECO:0000313" key="12">
    <source>
        <dbReference type="Proteomes" id="UP000372533"/>
    </source>
</evidence>
<dbReference type="EMBL" id="LK932994">
    <property type="protein sequence ID" value="CDT15293.1"/>
    <property type="molecule type" value="Genomic_DNA"/>
</dbReference>
<keyword evidence="1" id="KW-0472">Membrane</keyword>
<name>A0A031WIV5_CLODI</name>
<dbReference type="RefSeq" id="WP_003430572.1">
    <property type="nucleotide sequence ID" value="NZ_AP025558.1"/>
</dbReference>
<organism evidence="2">
    <name type="scientific">Clostridioides difficile</name>
    <name type="common">Peptoclostridium difficile</name>
    <dbReference type="NCBI Taxonomy" id="1496"/>
    <lineage>
        <taxon>Bacteria</taxon>
        <taxon>Bacillati</taxon>
        <taxon>Bacillota</taxon>
        <taxon>Clostridia</taxon>
        <taxon>Peptostreptococcales</taxon>
        <taxon>Peptostreptococcaceae</taxon>
        <taxon>Clostridioides</taxon>
    </lineage>
</organism>
<reference evidence="5" key="4">
    <citation type="submission" date="2021-06" db="EMBL/GenBank/DDBJ databases">
        <authorList>
            <consortium name="NCBI Pathogen Detection Project"/>
        </authorList>
    </citation>
    <scope>NUCLEOTIDE SEQUENCE</scope>
    <source>
        <strain evidence="6">Clostridioides</strain>
        <strain evidence="5">HN1000</strain>
    </source>
</reference>
<reference evidence="9 13" key="3">
    <citation type="submission" date="2019-02" db="EMBL/GenBank/DDBJ databases">
        <authorList>
            <consortium name="Pathogen Informatics"/>
        </authorList>
    </citation>
    <scope>NUCLEOTIDE SEQUENCE [LARGE SCALE GENOMIC DNA]</scope>
    <source>
        <strain evidence="9">Clo34</strain>
        <strain evidence="13">clo34</strain>
        <strain evidence="12">tl291</strain>
        <strain evidence="10">Tl291</strain>
        <strain evidence="8 11">VRECD0157</strain>
    </source>
</reference>
<evidence type="ECO:0000313" key="5">
    <source>
        <dbReference type="EMBL" id="HBH1544096.1"/>
    </source>
</evidence>
<dbReference type="Proteomes" id="UP000372533">
    <property type="component" value="Unassembled WGS sequence"/>
</dbReference>
<dbReference type="EMBL" id="DAEQIJ010000069">
    <property type="protein sequence ID" value="HBH2622280.1"/>
    <property type="molecule type" value="Genomic_DNA"/>
</dbReference>
<sequence length="105" mass="12041">MGVLKGMFYVFLFLDLVSIFCFFFNKGKIASNKIVFNAIGVLTFVLCFMLFSYYPNNNLIGKFIASLFFIFGVAGVMLKEKNFLYARLLLTVVIVFSTLRLFVIQ</sequence>
<feature type="transmembrane region" description="Helical" evidence="1">
    <location>
        <begin position="60"/>
        <end position="78"/>
    </location>
</feature>
<dbReference type="EMBL" id="FUPS01000002">
    <property type="protein sequence ID" value="SJR91897.1"/>
    <property type="molecule type" value="Genomic_DNA"/>
</dbReference>
<dbReference type="EMBL" id="DAEPXK010000059">
    <property type="protein sequence ID" value="HBH1544096.1"/>
    <property type="molecule type" value="Genomic_DNA"/>
</dbReference>
<evidence type="ECO:0000313" key="2">
    <source>
        <dbReference type="EMBL" id="CDS85940.1"/>
    </source>
</evidence>
<keyword evidence="1" id="KW-0812">Transmembrane</keyword>
<dbReference type="Proteomes" id="UP000879542">
    <property type="component" value="Unassembled WGS sequence"/>
</dbReference>
<dbReference type="PATRIC" id="fig|1496.1371.peg.952"/>
<keyword evidence="1" id="KW-1133">Transmembrane helix</keyword>
<proteinExistence type="predicted"/>
<feature type="transmembrane region" description="Helical" evidence="1">
    <location>
        <begin position="6"/>
        <end position="25"/>
    </location>
</feature>
<feature type="transmembrane region" description="Helical" evidence="1">
    <location>
        <begin position="34"/>
        <end position="54"/>
    </location>
</feature>
<dbReference type="Proteomes" id="UP000411588">
    <property type="component" value="Unassembled WGS sequence"/>
</dbReference>
<evidence type="ECO:0000256" key="1">
    <source>
        <dbReference type="SAM" id="Phobius"/>
    </source>
</evidence>
<dbReference type="EMBL" id="DAEQIJ010000001">
    <property type="protein sequence ID" value="HBH2618592.1"/>
    <property type="molecule type" value="Genomic_DNA"/>
</dbReference>
<feature type="transmembrane region" description="Helical" evidence="1">
    <location>
        <begin position="85"/>
        <end position="104"/>
    </location>
</feature>
<evidence type="ECO:0000313" key="13">
    <source>
        <dbReference type="Proteomes" id="UP000411588"/>
    </source>
</evidence>
<evidence type="ECO:0000313" key="10">
    <source>
        <dbReference type="EMBL" id="VHX98882.1"/>
    </source>
</evidence>
<evidence type="ECO:0000313" key="6">
    <source>
        <dbReference type="EMBL" id="HBH2618592.1"/>
    </source>
</evidence>
<evidence type="ECO:0000313" key="3">
    <source>
        <dbReference type="EMBL" id="CDS87425.1"/>
    </source>
</evidence>
<dbReference type="KEGG" id="pdf:CD630DERM_21610"/>
<dbReference type="Proteomes" id="UP000189137">
    <property type="component" value="Unassembled WGS sequence"/>
</dbReference>
<evidence type="ECO:0000313" key="7">
    <source>
        <dbReference type="EMBL" id="HBH2622280.1"/>
    </source>
</evidence>